<dbReference type="PROSITE" id="PS00330">
    <property type="entry name" value="HEMOLYSIN_CALCIUM"/>
    <property type="match status" value="1"/>
</dbReference>
<dbReference type="SUPFAM" id="SSF141072">
    <property type="entry name" value="CalX-like"/>
    <property type="match status" value="4"/>
</dbReference>
<dbReference type="InterPro" id="IPR001343">
    <property type="entry name" value="Hemolysn_Ca-bd"/>
</dbReference>
<name>A0A7D7LC29_9NOSO</name>
<evidence type="ECO:0000256" key="2">
    <source>
        <dbReference type="ARBA" id="ARBA00022737"/>
    </source>
</evidence>
<dbReference type="SUPFAM" id="SSF51120">
    <property type="entry name" value="beta-Roll"/>
    <property type="match status" value="1"/>
</dbReference>
<dbReference type="InterPro" id="IPR018511">
    <property type="entry name" value="Hemolysin-typ_Ca-bd_CS"/>
</dbReference>
<dbReference type="KEGG" id="ned:HUN01_06195"/>
<accession>A0A7D7LC29</accession>
<dbReference type="Pfam" id="PF13517">
    <property type="entry name" value="FG-GAP_3"/>
    <property type="match status" value="3"/>
</dbReference>
<dbReference type="InterPro" id="IPR038081">
    <property type="entry name" value="CalX-like_sf"/>
</dbReference>
<proteinExistence type="predicted"/>
<keyword evidence="6" id="KW-1185">Reference proteome</keyword>
<dbReference type="InterPro" id="IPR003644">
    <property type="entry name" value="Calx_beta"/>
</dbReference>
<dbReference type="Pfam" id="PF14252">
    <property type="entry name" value="DUF4347"/>
    <property type="match status" value="1"/>
</dbReference>
<dbReference type="EMBL" id="CP054698">
    <property type="protein sequence ID" value="QMS87191.1"/>
    <property type="molecule type" value="Genomic_DNA"/>
</dbReference>
<organism evidence="5 6">
    <name type="scientific">Nostoc edaphicum CCNP1411</name>
    <dbReference type="NCBI Taxonomy" id="1472755"/>
    <lineage>
        <taxon>Bacteria</taxon>
        <taxon>Bacillati</taxon>
        <taxon>Cyanobacteriota</taxon>
        <taxon>Cyanophyceae</taxon>
        <taxon>Nostocales</taxon>
        <taxon>Nostocaceae</taxon>
        <taxon>Nostoc</taxon>
    </lineage>
</organism>
<gene>
    <name evidence="5" type="ORF">HUN01_06195</name>
</gene>
<dbReference type="Gene3D" id="2.60.40.2030">
    <property type="match status" value="4"/>
</dbReference>
<keyword evidence="1" id="KW-0732">Signal</keyword>
<sequence>MPNQNIVFIDQAVIDYQSLIAGIQPDTSVVILDSNQDGVEQITQALQGGKYQSVQIISHGSSGSLQLGSNQLNTNNLDYYTNQLQQWRNYLTEDADILLYGCNVASFDQTFVQHLSEITGADVAASDDITGNSELGGDWDLEVKVGSIESDLALTPETMKAYHSILPLSFATASNFSVGSNPSSVTVGDFDKDGNLDLAVANFDSNDVSVLLGNGSGGFGAAANFGVGNSPNSVTVGDFNKDGNLDLATANSSSNSVSLLLGNGSGSFGVASNFNVESSPRYLAVEDFNKDGNSDLVVANFGSNKVSVLLGNGSGGFDIAITFNASSSPISVAVEDFNKDGNLDLATANYGSNNVSVLLGNGNGSFGAATNFGVGNNPNSLVVGDFNKDGNSDLATANYGSNSVSVLLGNGSGSFGTATNFSVGNNPISLIVGDFDKDSKSDLAVTNYLSNNISILLGNGAGSFGTASNFGVGSTPNSVAVGDFDKDNDLDLVVANSSSNNVSVLDNTTVPPKVDFGAATYNTTEGSTATEVTIAVTLDATPNIDVTVPIVINNSSTATSGNDYTFSPASLTFSAGAAGSNLTQLVTFTIQPDDLPENAETVVLNFGTLTGAIPGTITETTLNIAANDSIEYAISTTTPPLTEGNSGTQSATFTITRSGGIGVASTVDYALSGTAILEIDYNNIQVTNGGTASSGTLNFGVGETTKTITLDVLGDYTVELDENIIVTLSNPNLTTAPTSSTVTTSSAQVDIINDDFSKPTLINEILFDPPSTDSPKEYIELRGTFAATLEAGTYLVGIEGDSGNNPGNVQDIFDLSGKQFGTNGLLVLLQKGSTYVAKPGANVINNTGSGAGWGNGASSSIGHTGSTTDIESGSVSFFLIQTNTAPTLSNDIDSNNDGIADGTVYSNWTVLDSVSVLDGGTTDKAYGSIVFQKGSGGSVPTNATVVNTSFTAGYVGRSGDTIGSTDSDWVASVVTGTAPNLTLGTVANTSPGSFASQALNHIGDTNFAPAANVDYAISPASQTVTEGNSGSKTVTFTVTRSGDTGVATSVNYVLNGTATFSSDYNSIKVAGVTGSSSGIIKFAAGETTKAITLNVVGDKVTEADETINLNLSYPNQTVAIAPATITIVNDDNAPTISIADKSGKEDSGNLVFTVKLSNASNDVITVDYNTSNDTAIAGVDYTPLTGTLTFNPGVISQTITVPILDDFIDESTEQFFVNLTNPTNASISDNQASGKITNDDTAGFSISATNGLITTEAGGTDSFNIQLTSQPTADVSLNLSSSNINEGTVSVSSVTFTAANWNTPQIITVTGVDDGVADDNFTYQIITAKAVSSDANYNNLNPSDIDVVNIKSGNQINSIITGTSKADNPLQGTSSDDLIFGFAGNDVIVGGLGNDRIYGGSIGTDNLTGGAGNDIFVLAKGEGRDTIKDFNISEDLIALSGGLLYSGLSITQSGNDTLIKVTANNESLALLTGITASTLNASNFITY</sequence>
<dbReference type="InterPro" id="IPR025592">
    <property type="entry name" value="DUF4347"/>
</dbReference>
<evidence type="ECO:0000256" key="1">
    <source>
        <dbReference type="ARBA" id="ARBA00022729"/>
    </source>
</evidence>
<protein>
    <submittedName>
        <fullName evidence="5">DUF4347 domain-containing protein</fullName>
    </submittedName>
</protein>
<evidence type="ECO:0000259" key="4">
    <source>
        <dbReference type="SMART" id="SM00237"/>
    </source>
</evidence>
<reference evidence="6" key="1">
    <citation type="submission" date="2020-06" db="EMBL/GenBank/DDBJ databases">
        <title>Nostoc edaphicum CCNP1411 genome.</title>
        <authorList>
            <person name="Fidor A."/>
            <person name="Grabski M."/>
            <person name="Gawor J."/>
            <person name="Gromadka R."/>
            <person name="Wegrzyn G."/>
            <person name="Mazur-Marzec H."/>
        </authorList>
    </citation>
    <scope>NUCLEOTIDE SEQUENCE [LARGE SCALE GENOMIC DNA]</scope>
    <source>
        <strain evidence="6">CCNP1411</strain>
    </source>
</reference>
<keyword evidence="3" id="KW-0106">Calcium</keyword>
<dbReference type="InterPro" id="IPR011049">
    <property type="entry name" value="Serralysin-like_metalloprot_C"/>
</dbReference>
<evidence type="ECO:0000313" key="5">
    <source>
        <dbReference type="EMBL" id="QMS87191.1"/>
    </source>
</evidence>
<dbReference type="InterPro" id="IPR013517">
    <property type="entry name" value="FG-GAP"/>
</dbReference>
<dbReference type="GO" id="GO:0016020">
    <property type="term" value="C:membrane"/>
    <property type="evidence" value="ECO:0007669"/>
    <property type="project" value="InterPro"/>
</dbReference>
<evidence type="ECO:0000313" key="6">
    <source>
        <dbReference type="Proteomes" id="UP000514713"/>
    </source>
</evidence>
<feature type="domain" description="Calx-beta" evidence="4">
    <location>
        <begin position="1123"/>
        <end position="1220"/>
    </location>
</feature>
<dbReference type="Gene3D" id="2.30.30.100">
    <property type="match status" value="6"/>
</dbReference>
<dbReference type="RefSeq" id="WP_181930533.1">
    <property type="nucleotide sequence ID" value="NZ_CP054698.1"/>
</dbReference>
<dbReference type="GO" id="GO:0007154">
    <property type="term" value="P:cell communication"/>
    <property type="evidence" value="ECO:0007669"/>
    <property type="project" value="InterPro"/>
</dbReference>
<feature type="domain" description="Calx-beta" evidence="4">
    <location>
        <begin position="998"/>
        <end position="1112"/>
    </location>
</feature>
<keyword evidence="2" id="KW-0677">Repeat</keyword>
<feature type="domain" description="Calx-beta" evidence="4">
    <location>
        <begin position="622"/>
        <end position="729"/>
    </location>
</feature>
<dbReference type="PRINTS" id="PR00313">
    <property type="entry name" value="CABNDNGRPT"/>
</dbReference>
<dbReference type="InterPro" id="IPR028994">
    <property type="entry name" value="Integrin_alpha_N"/>
</dbReference>
<dbReference type="Pfam" id="PF00353">
    <property type="entry name" value="HemolysinCabind"/>
    <property type="match status" value="2"/>
</dbReference>
<dbReference type="SUPFAM" id="SSF69318">
    <property type="entry name" value="Integrin alpha N-terminal domain"/>
    <property type="match status" value="1"/>
</dbReference>
<dbReference type="Pfam" id="PF03160">
    <property type="entry name" value="Calx-beta"/>
    <property type="match status" value="3"/>
</dbReference>
<evidence type="ECO:0000256" key="3">
    <source>
        <dbReference type="ARBA" id="ARBA00022837"/>
    </source>
</evidence>
<dbReference type="PANTHER" id="PTHR46580">
    <property type="entry name" value="SENSOR KINASE-RELATED"/>
    <property type="match status" value="1"/>
</dbReference>
<dbReference type="GO" id="GO:0005509">
    <property type="term" value="F:calcium ion binding"/>
    <property type="evidence" value="ECO:0007669"/>
    <property type="project" value="InterPro"/>
</dbReference>
<dbReference type="SMART" id="SM00237">
    <property type="entry name" value="Calx_beta"/>
    <property type="match status" value="3"/>
</dbReference>
<dbReference type="Proteomes" id="UP000514713">
    <property type="component" value="Chromosome"/>
</dbReference>